<keyword evidence="3" id="KW-1003">Cell membrane</keyword>
<dbReference type="InterPro" id="IPR010290">
    <property type="entry name" value="TM_effector"/>
</dbReference>
<dbReference type="SUPFAM" id="SSF103473">
    <property type="entry name" value="MFS general substrate transporter"/>
    <property type="match status" value="1"/>
</dbReference>
<feature type="transmembrane region" description="Helical" evidence="7">
    <location>
        <begin position="243"/>
        <end position="264"/>
    </location>
</feature>
<feature type="transmembrane region" description="Helical" evidence="7">
    <location>
        <begin position="270"/>
        <end position="294"/>
    </location>
</feature>
<feature type="transmembrane region" description="Helical" evidence="7">
    <location>
        <begin position="54"/>
        <end position="78"/>
    </location>
</feature>
<gene>
    <name evidence="9" type="ORF">JOE57_001573</name>
</gene>
<dbReference type="CDD" id="cd06173">
    <property type="entry name" value="MFS_MefA_like"/>
    <property type="match status" value="1"/>
</dbReference>
<dbReference type="InterPro" id="IPR020846">
    <property type="entry name" value="MFS_dom"/>
</dbReference>
<comment type="caution">
    <text evidence="9">The sequence shown here is derived from an EMBL/GenBank/DDBJ whole genome shotgun (WGS) entry which is preliminary data.</text>
</comment>
<proteinExistence type="predicted"/>
<keyword evidence="10" id="KW-1185">Reference proteome</keyword>
<name>A0ABS2RJI6_9ACTN</name>
<evidence type="ECO:0000256" key="6">
    <source>
        <dbReference type="ARBA" id="ARBA00023136"/>
    </source>
</evidence>
<dbReference type="PROSITE" id="PS50850">
    <property type="entry name" value="MFS"/>
    <property type="match status" value="1"/>
</dbReference>
<feature type="transmembrane region" description="Helical" evidence="7">
    <location>
        <begin position="370"/>
        <end position="390"/>
    </location>
</feature>
<dbReference type="Proteomes" id="UP000704762">
    <property type="component" value="Unassembled WGS sequence"/>
</dbReference>
<comment type="subcellular location">
    <subcellularLocation>
        <location evidence="1">Cell membrane</location>
        <topology evidence="1">Multi-pass membrane protein</topology>
    </subcellularLocation>
</comment>
<dbReference type="Gene3D" id="1.20.1250.20">
    <property type="entry name" value="MFS general substrate transporter like domains"/>
    <property type="match status" value="1"/>
</dbReference>
<evidence type="ECO:0000256" key="2">
    <source>
        <dbReference type="ARBA" id="ARBA00022448"/>
    </source>
</evidence>
<dbReference type="PANTHER" id="PTHR23513">
    <property type="entry name" value="INTEGRAL MEMBRANE EFFLUX PROTEIN-RELATED"/>
    <property type="match status" value="1"/>
</dbReference>
<sequence length="427" mass="44757">MAAPSRTPQRRLRAIFIGRDFARLWGSFGLTNLGDGVMLAAGPLLVASLTDRPFLVAAAAFVQQLPWLIFGLISGVAVDRLDRKTIMVVVNLCRASVLALLAGCVFVDLASIYLVYLALFLLGVAETLADNAGLALVAQVVSPELLGTANSRLIGTMTITNQLAGPPLGALLFSVAAGLPIGVNALCLCLAAALVSRVRAESSPETAATSVSPPRCARPRRSVGADIRAGVGFLWAHPGLRTLALAILGMNVTFMAAFSVWVLYVRDLLGLSAVGFGLLTTVGAVGGLVGVVLFPRLEGRFATSTLLRVGLVTETLTHLALALGRHWVSAAVTMLVFGCHASVWGSVALSARQRATPQHLMGRVNSVYQVFSVGGAAVGALIGGVVAQTFTVVTPFWFGFVGMVVTTFVAWRQVVLVETEQLQPVDS</sequence>
<accession>A0ABS2RJI6</accession>
<organism evidence="9 10">
    <name type="scientific">Microlunatus panaciterrae</name>
    <dbReference type="NCBI Taxonomy" id="400768"/>
    <lineage>
        <taxon>Bacteria</taxon>
        <taxon>Bacillati</taxon>
        <taxon>Actinomycetota</taxon>
        <taxon>Actinomycetes</taxon>
        <taxon>Propionibacteriales</taxon>
        <taxon>Propionibacteriaceae</taxon>
        <taxon>Microlunatus</taxon>
    </lineage>
</organism>
<evidence type="ECO:0000256" key="1">
    <source>
        <dbReference type="ARBA" id="ARBA00004651"/>
    </source>
</evidence>
<dbReference type="PANTHER" id="PTHR23513:SF6">
    <property type="entry name" value="MAJOR FACILITATOR SUPERFAMILY ASSOCIATED DOMAIN-CONTAINING PROTEIN"/>
    <property type="match status" value="1"/>
</dbReference>
<dbReference type="Pfam" id="PF05977">
    <property type="entry name" value="MFS_3"/>
    <property type="match status" value="1"/>
</dbReference>
<dbReference type="InterPro" id="IPR036259">
    <property type="entry name" value="MFS_trans_sf"/>
</dbReference>
<dbReference type="EMBL" id="JAFBCF010000001">
    <property type="protein sequence ID" value="MBM7798652.1"/>
    <property type="molecule type" value="Genomic_DNA"/>
</dbReference>
<evidence type="ECO:0000313" key="9">
    <source>
        <dbReference type="EMBL" id="MBM7798652.1"/>
    </source>
</evidence>
<feature type="transmembrane region" description="Helical" evidence="7">
    <location>
        <begin position="98"/>
        <end position="122"/>
    </location>
</feature>
<evidence type="ECO:0000256" key="3">
    <source>
        <dbReference type="ARBA" id="ARBA00022475"/>
    </source>
</evidence>
<dbReference type="RefSeq" id="WP_338041216.1">
    <property type="nucleotide sequence ID" value="NZ_BAAAQP010000002.1"/>
</dbReference>
<reference evidence="9 10" key="1">
    <citation type="submission" date="2021-01" db="EMBL/GenBank/DDBJ databases">
        <title>Sequencing the genomes of 1000 actinobacteria strains.</title>
        <authorList>
            <person name="Klenk H.-P."/>
        </authorList>
    </citation>
    <scope>NUCLEOTIDE SEQUENCE [LARGE SCALE GENOMIC DNA]</scope>
    <source>
        <strain evidence="9 10">DSM 18662</strain>
    </source>
</reference>
<keyword evidence="5 7" id="KW-1133">Transmembrane helix</keyword>
<keyword evidence="6 7" id="KW-0472">Membrane</keyword>
<feature type="transmembrane region" description="Helical" evidence="7">
    <location>
        <begin position="330"/>
        <end position="349"/>
    </location>
</feature>
<protein>
    <submittedName>
        <fullName evidence="9">MFS family permease</fullName>
    </submittedName>
</protein>
<keyword evidence="4 7" id="KW-0812">Transmembrane</keyword>
<feature type="transmembrane region" description="Helical" evidence="7">
    <location>
        <begin position="21"/>
        <end position="42"/>
    </location>
</feature>
<feature type="domain" description="Major facilitator superfamily (MFS) profile" evidence="8">
    <location>
        <begin position="237"/>
        <end position="427"/>
    </location>
</feature>
<evidence type="ECO:0000256" key="5">
    <source>
        <dbReference type="ARBA" id="ARBA00022989"/>
    </source>
</evidence>
<evidence type="ECO:0000256" key="7">
    <source>
        <dbReference type="SAM" id="Phobius"/>
    </source>
</evidence>
<feature type="transmembrane region" description="Helical" evidence="7">
    <location>
        <begin position="396"/>
        <end position="417"/>
    </location>
</feature>
<evidence type="ECO:0000256" key="4">
    <source>
        <dbReference type="ARBA" id="ARBA00022692"/>
    </source>
</evidence>
<evidence type="ECO:0000313" key="10">
    <source>
        <dbReference type="Proteomes" id="UP000704762"/>
    </source>
</evidence>
<keyword evidence="2" id="KW-0813">Transport</keyword>
<evidence type="ECO:0000259" key="8">
    <source>
        <dbReference type="PROSITE" id="PS50850"/>
    </source>
</evidence>